<accession>A0A0C1Y8K9</accession>
<reference evidence="1" key="1">
    <citation type="submission" date="2014-11" db="EMBL/GenBank/DDBJ databases">
        <authorList>
            <person name="Malar M.C."/>
            <person name="Sen D."/>
            <person name="Tripathy S."/>
        </authorList>
    </citation>
    <scope>NUCLEOTIDE SEQUENCE</scope>
    <source>
        <strain evidence="1">BDU141951</strain>
    </source>
</reference>
<dbReference type="Gene3D" id="3.30.70.1200">
    <property type="entry name" value="Crispr-associated protein, domain 1"/>
    <property type="match status" value="1"/>
</dbReference>
<name>A0A0C1Y8K9_9CYAN</name>
<evidence type="ECO:0000313" key="1">
    <source>
        <dbReference type="EMBL" id="NEV68778.1"/>
    </source>
</evidence>
<dbReference type="CDD" id="cd09727">
    <property type="entry name" value="Cas6_I-E"/>
    <property type="match status" value="1"/>
</dbReference>
<dbReference type="SMART" id="SM01101">
    <property type="entry name" value="CRISPR_assoc"/>
    <property type="match status" value="1"/>
</dbReference>
<dbReference type="Gene3D" id="3.30.70.1210">
    <property type="entry name" value="Crispr-associated protein, domain 2"/>
    <property type="match status" value="1"/>
</dbReference>
<dbReference type="InterPro" id="IPR010179">
    <property type="entry name" value="CRISPR-assoc_prot_Cse3"/>
</dbReference>
<organism evidence="1">
    <name type="scientific">Lyngbya confervoides BDU141951</name>
    <dbReference type="NCBI Taxonomy" id="1574623"/>
    <lineage>
        <taxon>Bacteria</taxon>
        <taxon>Bacillati</taxon>
        <taxon>Cyanobacteriota</taxon>
        <taxon>Cyanophyceae</taxon>
        <taxon>Oscillatoriophycideae</taxon>
        <taxon>Oscillatoriales</taxon>
        <taxon>Microcoleaceae</taxon>
        <taxon>Lyngbya</taxon>
    </lineage>
</organism>
<dbReference type="Pfam" id="PF08798">
    <property type="entry name" value="CRISPR_assoc"/>
    <property type="match status" value="1"/>
</dbReference>
<comment type="caution">
    <text evidence="1">The sequence shown here is derived from an EMBL/GenBank/DDBJ whole genome shotgun (WGS) entry which is preliminary data.</text>
</comment>
<dbReference type="AlphaFoldDB" id="A0A0C1Y8K9"/>
<dbReference type="SUPFAM" id="SSF117987">
    <property type="entry name" value="CRISPR-associated protein"/>
    <property type="match status" value="2"/>
</dbReference>
<gene>
    <name evidence="1" type="primary">cas6e</name>
    <name evidence="1" type="ORF">QQ91_016870</name>
</gene>
<reference evidence="1" key="2">
    <citation type="journal article" date="2015" name="Genome Announc.">
        <title>Draft Genome Sequence of Filamentous Marine Cyanobacterium Lyngbya confervoides Strain BDU141951.</title>
        <authorList>
            <person name="Chandrababunaidu M.M."/>
            <person name="Sen D."/>
            <person name="Tripathy S."/>
        </authorList>
    </citation>
    <scope>NUCLEOTIDE SEQUENCE</scope>
    <source>
        <strain evidence="1">BDU141951</strain>
    </source>
</reference>
<sequence>MYLSKLLLNSQKTSVLRELSNAHKFHQRIMQAFPDEESRDRPREDWHILFRQEPDSDIVLVQSEIEPDWSKLPDGYLRKSSEPKPFNLSPEVLSAGNVFQFRLRANPSKRDSKTKKTVGFYRRPDQLAWLERQGDRCGFRLLTADVVPSPNVFGRKQQGAAPIRIATALFQGVLEVTAPEPFLSTVQHGLGRGKSYGCGLLSLARIKT</sequence>
<reference evidence="1" key="3">
    <citation type="submission" date="2020-02" db="EMBL/GenBank/DDBJ databases">
        <authorList>
            <person name="Sarangi A.N."/>
            <person name="Ghosh S."/>
            <person name="Mukherjee M."/>
            <person name="Tripathy S."/>
        </authorList>
    </citation>
    <scope>NUCLEOTIDE SEQUENCE</scope>
    <source>
        <strain evidence="1">BDU141951</strain>
    </source>
</reference>
<dbReference type="EMBL" id="JTHE02000003">
    <property type="protein sequence ID" value="NEV68778.1"/>
    <property type="molecule type" value="Genomic_DNA"/>
</dbReference>
<dbReference type="NCBIfam" id="TIGR01907">
    <property type="entry name" value="casE_Cse3"/>
    <property type="match status" value="1"/>
</dbReference>
<protein>
    <submittedName>
        <fullName evidence="1">Type I-E CRISPR-associated protein Cas6/Cse3/CasE</fullName>
    </submittedName>
</protein>
<proteinExistence type="predicted"/>